<keyword evidence="2" id="KW-1185">Reference proteome</keyword>
<gene>
    <name evidence="1" type="ORF">SB48_HM08orf04533</name>
</gene>
<dbReference type="AlphaFoldDB" id="A0AAN0T631"/>
<dbReference type="EMBL" id="CP010525">
    <property type="protein sequence ID" value="AJO23637.1"/>
    <property type="molecule type" value="Genomic_DNA"/>
</dbReference>
<name>A0AAN0T631_HEYCO</name>
<evidence type="ECO:0000313" key="1">
    <source>
        <dbReference type="EMBL" id="AJO23637.1"/>
    </source>
</evidence>
<organism evidence="1 2">
    <name type="scientific">Heyndrickxia coagulans</name>
    <name type="common">Weizmannia coagulans</name>
    <dbReference type="NCBI Taxonomy" id="1398"/>
    <lineage>
        <taxon>Bacteria</taxon>
        <taxon>Bacillati</taxon>
        <taxon>Bacillota</taxon>
        <taxon>Bacilli</taxon>
        <taxon>Bacillales</taxon>
        <taxon>Bacillaceae</taxon>
        <taxon>Heyndrickxia</taxon>
    </lineage>
</organism>
<evidence type="ECO:0000313" key="2">
    <source>
        <dbReference type="Proteomes" id="UP000032024"/>
    </source>
</evidence>
<reference evidence="2" key="1">
    <citation type="submission" date="2015-01" db="EMBL/GenBank/DDBJ databases">
        <title>Comparative genome analysis of Bacillus coagulans HM-08, Clostridium butyricum HM-68, Bacillus subtilis HM-66 and Bacillus paralicheniformis BL-09.</title>
        <authorList>
            <person name="Zhang H."/>
        </authorList>
    </citation>
    <scope>NUCLEOTIDE SEQUENCE [LARGE SCALE GENOMIC DNA]</scope>
    <source>
        <strain evidence="2">HM-08</strain>
    </source>
</reference>
<protein>
    <submittedName>
        <fullName evidence="1">Uncharacterized protein</fullName>
    </submittedName>
</protein>
<accession>A0AAN0T631</accession>
<proteinExistence type="predicted"/>
<dbReference type="Proteomes" id="UP000032024">
    <property type="component" value="Chromosome"/>
</dbReference>
<sequence>MNENQAIGQKLFYQSTGLGVFVMHIEGNVIKGEFDKNRNEFSLQHVKQFVTSSTINANQFRSLYDYLKKHRDDHEGQILTLYDQMPVHLSAEDIHLFIEDLEKLQPLYHPEGM</sequence>